<evidence type="ECO:0000313" key="1">
    <source>
        <dbReference type="EMBL" id="KAJ8655121.1"/>
    </source>
</evidence>
<dbReference type="GeneID" id="83216563"/>
<organism evidence="1 2">
    <name type="scientific">Lichtheimia ornata</name>
    <dbReference type="NCBI Taxonomy" id="688661"/>
    <lineage>
        <taxon>Eukaryota</taxon>
        <taxon>Fungi</taxon>
        <taxon>Fungi incertae sedis</taxon>
        <taxon>Mucoromycota</taxon>
        <taxon>Mucoromycotina</taxon>
        <taxon>Mucoromycetes</taxon>
        <taxon>Mucorales</taxon>
        <taxon>Lichtheimiaceae</taxon>
        <taxon>Lichtheimia</taxon>
    </lineage>
</organism>
<name>A0AAD7UZS9_9FUNG</name>
<reference evidence="1 2" key="1">
    <citation type="submission" date="2023-03" db="EMBL/GenBank/DDBJ databases">
        <title>Genome sequence of Lichtheimia ornata CBS 291.66.</title>
        <authorList>
            <person name="Mohabir J.T."/>
            <person name="Shea T.P."/>
            <person name="Kurbessoian T."/>
            <person name="Berby B."/>
            <person name="Fontaine J."/>
            <person name="Livny J."/>
            <person name="Gnirke A."/>
            <person name="Stajich J.E."/>
            <person name="Cuomo C.A."/>
        </authorList>
    </citation>
    <scope>NUCLEOTIDE SEQUENCE [LARGE SCALE GENOMIC DNA]</scope>
    <source>
        <strain evidence="1">CBS 291.66</strain>
    </source>
</reference>
<keyword evidence="2" id="KW-1185">Reference proteome</keyword>
<sequence>MGLRPPLAKYIGDLSKDDIYRLNEQSASMKETLVLVHDLERPFLISQQRSSQAYRALNPVEAILKFMGSNFLLLRLSCLILDKKHKRR</sequence>
<evidence type="ECO:0000313" key="2">
    <source>
        <dbReference type="Proteomes" id="UP001234581"/>
    </source>
</evidence>
<gene>
    <name evidence="1" type="ORF">O0I10_009156</name>
</gene>
<comment type="caution">
    <text evidence="1">The sequence shown here is derived from an EMBL/GenBank/DDBJ whole genome shotgun (WGS) entry which is preliminary data.</text>
</comment>
<accession>A0AAD7UZS9</accession>
<dbReference type="Proteomes" id="UP001234581">
    <property type="component" value="Unassembled WGS sequence"/>
</dbReference>
<dbReference type="AlphaFoldDB" id="A0AAD7UZS9"/>
<dbReference type="RefSeq" id="XP_058340034.1">
    <property type="nucleotide sequence ID" value="XM_058489153.1"/>
</dbReference>
<dbReference type="EMBL" id="JARTCD010000052">
    <property type="protein sequence ID" value="KAJ8655121.1"/>
    <property type="molecule type" value="Genomic_DNA"/>
</dbReference>
<proteinExistence type="predicted"/>
<protein>
    <submittedName>
        <fullName evidence="1">Uncharacterized protein</fullName>
    </submittedName>
</protein>